<reference evidence="9 10" key="1">
    <citation type="submission" date="2016-02" db="EMBL/GenBank/DDBJ databases">
        <authorList>
            <person name="Teng J.L."/>
            <person name="Tang Y."/>
            <person name="Huang Y."/>
            <person name="Guo F."/>
            <person name="Wei W."/>
            <person name="Chen J.H."/>
            <person name="Wong S.Y."/>
            <person name="Lau S.K."/>
            <person name="Woo P.C."/>
        </authorList>
    </citation>
    <scope>NUCLEOTIDE SEQUENCE [LARGE SCALE GENOMIC DNA]</scope>
    <source>
        <strain evidence="9 10">JCM 13375</strain>
    </source>
</reference>
<evidence type="ECO:0000259" key="8">
    <source>
        <dbReference type="Pfam" id="PF05140"/>
    </source>
</evidence>
<keyword evidence="5 7" id="KW-0472">Membrane</keyword>
<gene>
    <name evidence="9" type="ORF">AXK61_20790</name>
</gene>
<comment type="caution">
    <text evidence="9">The sequence shown here is derived from an EMBL/GenBank/DDBJ whole genome shotgun (WGS) entry which is preliminary data.</text>
</comment>
<keyword evidence="3" id="KW-0201">Cytochrome c-type biogenesis</keyword>
<keyword evidence="4 7" id="KW-1133">Transmembrane helix</keyword>
<proteinExistence type="predicted"/>
<evidence type="ECO:0000256" key="4">
    <source>
        <dbReference type="ARBA" id="ARBA00022989"/>
    </source>
</evidence>
<feature type="region of interest" description="Disordered" evidence="6">
    <location>
        <begin position="1"/>
        <end position="22"/>
    </location>
</feature>
<evidence type="ECO:0000313" key="10">
    <source>
        <dbReference type="Proteomes" id="UP000070409"/>
    </source>
</evidence>
<dbReference type="EMBL" id="LSRE01000014">
    <property type="protein sequence ID" value="KXO98002.1"/>
    <property type="molecule type" value="Genomic_DNA"/>
</dbReference>
<protein>
    <submittedName>
        <fullName evidence="9">Cytochrome C biogenesis protein ResB</fullName>
    </submittedName>
</protein>
<keyword evidence="10" id="KW-1185">Reference proteome</keyword>
<evidence type="ECO:0000256" key="5">
    <source>
        <dbReference type="ARBA" id="ARBA00023136"/>
    </source>
</evidence>
<evidence type="ECO:0000256" key="2">
    <source>
        <dbReference type="ARBA" id="ARBA00022692"/>
    </source>
</evidence>
<feature type="transmembrane region" description="Helical" evidence="7">
    <location>
        <begin position="199"/>
        <end position="218"/>
    </location>
</feature>
<name>A0A137ZII4_9ACTN</name>
<dbReference type="Pfam" id="PF05140">
    <property type="entry name" value="ResB"/>
    <property type="match status" value="1"/>
</dbReference>
<keyword evidence="2 7" id="KW-0812">Transmembrane</keyword>
<dbReference type="Proteomes" id="UP000070409">
    <property type="component" value="Unassembled WGS sequence"/>
</dbReference>
<feature type="domain" description="ResB-like" evidence="8">
    <location>
        <begin position="40"/>
        <end position="532"/>
    </location>
</feature>
<organism evidence="9 10">
    <name type="scientific">Tsukamurella pseudospumae</name>
    <dbReference type="NCBI Taxonomy" id="239498"/>
    <lineage>
        <taxon>Bacteria</taxon>
        <taxon>Bacillati</taxon>
        <taxon>Actinomycetota</taxon>
        <taxon>Actinomycetes</taxon>
        <taxon>Mycobacteriales</taxon>
        <taxon>Tsukamurellaceae</taxon>
        <taxon>Tsukamurella</taxon>
    </lineage>
</organism>
<feature type="transmembrane region" description="Helical" evidence="7">
    <location>
        <begin position="95"/>
        <end position="118"/>
    </location>
</feature>
<dbReference type="InterPro" id="IPR023494">
    <property type="entry name" value="Cyt_c_bgen_Ccs1/CcsB/ResB"/>
</dbReference>
<evidence type="ECO:0000256" key="6">
    <source>
        <dbReference type="SAM" id="MobiDB-lite"/>
    </source>
</evidence>
<sequence length="547" mass="59535">MSTLTKHPNPPVPPSSPQRQSPLRRAIATVRNTWRSLTSMKTALVLLFLLAVAAMPGALLPQRDIDGAATAKYIADHGTVGEIMDKLQLFDVFKSVWFTAVYALLFVSLVGCILPRLFEHVRALRTAPVNTPRNLSRLPRHTIRESDEDPETAARTALAGLRGWRKISRVETAAEAGTDGGATVTVSAEKGYLREAGNLLFHASLLGILVAIGVGQQFGYEGSRIVIAGDEGFCNTSSNYDNFRAGNLVDGTGLAPFCIKADAVNATFLPNAQPDMFSTNASYQDRDGLRDGTWKKFTIEVNKPLRMEGVRVYMLGHGYAGTFTVTYPGGQTRTQTMQFAPQDKVYFLSSGALRFDPPAELYKTEDERRTKQIGIEGLLAPTKQLNGSLLTSRFPAPNDPAVAIDVYEGDTGLDSGKPQNIFSLSRDQIDSGRLEKKARVNLDVGQSTTLEDGTQVRFDGVTNFAALQVSHNPAQNWTLLFAIGMLGGLIVSLTVKRRRVFVRLTPREGGGTVMEIAGLARTDQAGWNEDFDALADRLVGRNGEKVA</sequence>
<dbReference type="PANTHER" id="PTHR31566:SF0">
    <property type="entry name" value="CYTOCHROME C BIOGENESIS PROTEIN CCS1, CHLOROPLASTIC"/>
    <property type="match status" value="1"/>
</dbReference>
<dbReference type="RefSeq" id="WP_068745602.1">
    <property type="nucleotide sequence ID" value="NZ_LSRE01000014.1"/>
</dbReference>
<accession>A0A137ZII4</accession>
<feature type="transmembrane region" description="Helical" evidence="7">
    <location>
        <begin position="477"/>
        <end position="495"/>
    </location>
</feature>
<dbReference type="InterPro" id="IPR007816">
    <property type="entry name" value="ResB-like_domain"/>
</dbReference>
<evidence type="ECO:0000256" key="1">
    <source>
        <dbReference type="ARBA" id="ARBA00004141"/>
    </source>
</evidence>
<evidence type="ECO:0000256" key="3">
    <source>
        <dbReference type="ARBA" id="ARBA00022748"/>
    </source>
</evidence>
<dbReference type="PANTHER" id="PTHR31566">
    <property type="entry name" value="CYTOCHROME C BIOGENESIS PROTEIN CCS1, CHLOROPLASTIC"/>
    <property type="match status" value="1"/>
</dbReference>
<comment type="subcellular location">
    <subcellularLocation>
        <location evidence="1">Membrane</location>
        <topology evidence="1">Multi-pass membrane protein</topology>
    </subcellularLocation>
</comment>
<evidence type="ECO:0000256" key="7">
    <source>
        <dbReference type="SAM" id="Phobius"/>
    </source>
</evidence>
<evidence type="ECO:0000313" key="9">
    <source>
        <dbReference type="EMBL" id="KXO98002.1"/>
    </source>
</evidence>